<dbReference type="InterPro" id="IPR013108">
    <property type="entry name" value="Amidohydro_3"/>
</dbReference>
<dbReference type="Gene3D" id="3.20.20.140">
    <property type="entry name" value="Metal-dependent hydrolases"/>
    <property type="match status" value="1"/>
</dbReference>
<dbReference type="GO" id="GO:0035888">
    <property type="term" value="F:isoguanine deaminase activity"/>
    <property type="evidence" value="ECO:0007669"/>
    <property type="project" value="TreeGrafter"/>
</dbReference>
<evidence type="ECO:0000313" key="2">
    <source>
        <dbReference type="EMBL" id="MBD3665345.1"/>
    </source>
</evidence>
<dbReference type="InterPro" id="IPR052349">
    <property type="entry name" value="Metallo-hydrolase_Enzymes"/>
</dbReference>
<dbReference type="Pfam" id="PF07969">
    <property type="entry name" value="Amidohydro_3"/>
    <property type="match status" value="1"/>
</dbReference>
<dbReference type="EMBL" id="JACTAG010000002">
    <property type="protein sequence ID" value="MBD3665345.1"/>
    <property type="molecule type" value="Genomic_DNA"/>
</dbReference>
<comment type="caution">
    <text evidence="2">The sequence shown here is derived from an EMBL/GenBank/DDBJ whole genome shotgun (WGS) entry which is preliminary data.</text>
</comment>
<proteinExistence type="predicted"/>
<dbReference type="SUPFAM" id="SSF51556">
    <property type="entry name" value="Metallo-dependent hydrolases"/>
    <property type="match status" value="1"/>
</dbReference>
<dbReference type="Proteomes" id="UP000635142">
    <property type="component" value="Unassembled WGS sequence"/>
</dbReference>
<sequence>MRSGPTKGAARLVLPRLTEPHVHLDKCHTVDRLGPVGGNLHDAITAQFEDKQRWTTDDLHHRASRGLRELATAGCRAVRSHVDWHREDSAAPPEAWHVLCDLRAQMRGTLDLQLSPLIGVDTLAQPALADAIAQLASETGDAMGCFVYDQPRRAAGIQQAFRSADKYSVPLDFHVDEGLDADLDGLSLIADTALQLRFEGPILCGHACSLMNLTGDPLKRLLDKVARAGLHIVTLPTTNLYLQGRTDGTPDRRGLTRIRELQNAGVNVIVGTDNVRDAFCPVGQHDPVSSLALAILGGHLDPPLGRLLPMITTQASSALGLPQTFVDGAAPDDLLVCDTGSVSDLLAGTCTRTPLTTLMAEAAQ</sequence>
<dbReference type="GO" id="GO:0004131">
    <property type="term" value="F:cytosine deaminase activity"/>
    <property type="evidence" value="ECO:0007669"/>
    <property type="project" value="TreeGrafter"/>
</dbReference>
<dbReference type="InterPro" id="IPR011059">
    <property type="entry name" value="Metal-dep_hydrolase_composite"/>
</dbReference>
<evidence type="ECO:0000259" key="1">
    <source>
        <dbReference type="Pfam" id="PF07969"/>
    </source>
</evidence>
<dbReference type="PANTHER" id="PTHR32027">
    <property type="entry name" value="CYTOSINE DEAMINASE"/>
    <property type="match status" value="1"/>
</dbReference>
<dbReference type="InterPro" id="IPR032466">
    <property type="entry name" value="Metal_Hydrolase"/>
</dbReference>
<accession>A0A927D5E2</accession>
<dbReference type="PANTHER" id="PTHR32027:SF0">
    <property type="entry name" value="CYTOSINE DEAMINASE"/>
    <property type="match status" value="1"/>
</dbReference>
<dbReference type="AlphaFoldDB" id="A0A927D5E2"/>
<gene>
    <name evidence="2" type="ORF">H9Q16_15520</name>
</gene>
<keyword evidence="3" id="KW-1185">Reference proteome</keyword>
<organism evidence="2 3">
    <name type="scientific">Sulfitobacter aestuariivivens</name>
    <dbReference type="NCBI Taxonomy" id="2766981"/>
    <lineage>
        <taxon>Bacteria</taxon>
        <taxon>Pseudomonadati</taxon>
        <taxon>Pseudomonadota</taxon>
        <taxon>Alphaproteobacteria</taxon>
        <taxon>Rhodobacterales</taxon>
        <taxon>Roseobacteraceae</taxon>
        <taxon>Sulfitobacter</taxon>
    </lineage>
</organism>
<feature type="domain" description="Amidohydrolase 3" evidence="1">
    <location>
        <begin position="45"/>
        <end position="323"/>
    </location>
</feature>
<protein>
    <submittedName>
        <fullName evidence="2">Amidohydrolase family protein</fullName>
    </submittedName>
</protein>
<reference evidence="2" key="1">
    <citation type="submission" date="2020-08" db="EMBL/GenBank/DDBJ databases">
        <title>Sulfitobacter aestuariivivens sp. nov., isolated from a tidal flat.</title>
        <authorList>
            <person name="Park S."/>
            <person name="Yoon J.-H."/>
        </authorList>
    </citation>
    <scope>NUCLEOTIDE SEQUENCE</scope>
    <source>
        <strain evidence="2">TSTF-M16</strain>
    </source>
</reference>
<evidence type="ECO:0000313" key="3">
    <source>
        <dbReference type="Proteomes" id="UP000635142"/>
    </source>
</evidence>
<dbReference type="Gene3D" id="2.30.40.10">
    <property type="entry name" value="Urease, subunit C, domain 1"/>
    <property type="match status" value="1"/>
</dbReference>
<name>A0A927D5E2_9RHOB</name>
<dbReference type="GO" id="GO:0006209">
    <property type="term" value="P:cytosine catabolic process"/>
    <property type="evidence" value="ECO:0007669"/>
    <property type="project" value="TreeGrafter"/>
</dbReference>